<evidence type="ECO:0000313" key="2">
    <source>
        <dbReference type="Proteomes" id="UP000267804"/>
    </source>
</evidence>
<accession>A0A386WKQ6</accession>
<reference evidence="1 2" key="1">
    <citation type="submission" date="2017-10" db="EMBL/GenBank/DDBJ databases">
        <title>Integration of genomic and chemical information greatly accelerates assignment of the full stereostructure of myelolactone, a potent inhibitor of myeloma from a marine-derived Micromonospora.</title>
        <authorList>
            <person name="Kim M.C."/>
            <person name="Machado H."/>
            <person name="Jensen P.R."/>
            <person name="Fenical W."/>
        </authorList>
    </citation>
    <scope>NUCLEOTIDE SEQUENCE [LARGE SCALE GENOMIC DNA]</scope>
    <source>
        <strain evidence="1 2">CNY-010</strain>
    </source>
</reference>
<dbReference type="Gene3D" id="2.130.10.10">
    <property type="entry name" value="YVTN repeat-like/Quinoprotein amine dehydrogenase"/>
    <property type="match status" value="1"/>
</dbReference>
<name>A0A386WKQ6_9ACTN</name>
<organism evidence="1 2">
    <name type="scientific">Micromonospora tulbaghiae</name>
    <dbReference type="NCBI Taxonomy" id="479978"/>
    <lineage>
        <taxon>Bacteria</taxon>
        <taxon>Bacillati</taxon>
        <taxon>Actinomycetota</taxon>
        <taxon>Actinomycetes</taxon>
        <taxon>Micromonosporales</taxon>
        <taxon>Micromonosporaceae</taxon>
        <taxon>Micromonospora</taxon>
    </lineage>
</organism>
<dbReference type="EMBL" id="CP024087">
    <property type="protein sequence ID" value="AYF28060.1"/>
    <property type="molecule type" value="Genomic_DNA"/>
</dbReference>
<dbReference type="InterPro" id="IPR015943">
    <property type="entry name" value="WD40/YVTN_repeat-like_dom_sf"/>
</dbReference>
<proteinExistence type="predicted"/>
<evidence type="ECO:0000313" key="1">
    <source>
        <dbReference type="EMBL" id="AYF28060.1"/>
    </source>
</evidence>
<dbReference type="AlphaFoldDB" id="A0A386WKQ6"/>
<dbReference type="KEGG" id="mtua:CSH63_11500"/>
<gene>
    <name evidence="1" type="ORF">CSH63_11500</name>
</gene>
<dbReference type="Proteomes" id="UP000267804">
    <property type="component" value="Chromosome"/>
</dbReference>
<protein>
    <submittedName>
        <fullName evidence="1">Uncharacterized protein</fullName>
    </submittedName>
</protein>
<sequence length="326" mass="35511">MQPRLINQVRLPGIRHVAQATGLGWVVTEQDRFTVHLFDHELGRVARLAAPLDDPRMKVSATRRLVAAGDAHQIVVLGHDGLVRWRSSWDRLGGSADADFHLDGDHVLWIRLGDTEELVAVNGVSGAEIHRTPLPGPGAAWFLHAPEGVWTGLTLLDPDRSRAVLIRLDAERIVSRPLAGGGLAGFSPAGGRYLTQTLDGFLSVRDVASDAVVTARHLEDLPGAPPALAGCRHVDRAVFLSEELILAAPSTEGPPNDAEGHLLLSALSLRCRSQVRYPHHQGSGAVHPSYQPGRWLTRHHEDDRLRLWQLGARLDDEPMPGQLALL</sequence>
<dbReference type="SUPFAM" id="SSF63829">
    <property type="entry name" value="Calcium-dependent phosphotriesterase"/>
    <property type="match status" value="1"/>
</dbReference>